<comment type="caution">
    <text evidence="1">The sequence shown here is derived from an EMBL/GenBank/DDBJ whole genome shotgun (WGS) entry which is preliminary data.</text>
</comment>
<name>A0A401GWE6_9APHY</name>
<accession>A0A401GWE6</accession>
<sequence length="690" mass="76937">MNGLQDELERKRELNLEFKTITSALEVLTHVSGEAPNSSSDLAGKSLKQHDEVISMVVDAEMSMAVGEHLPKFYASPDSVAADTVMPTSYKVATDGLGPIIPGDDINFISREDYAEVVDICDVVNTPSNTTKDAVSPWENPSYVGPRYLAAPNSRNTRVKPSGVRRGNVARCAMTYPFQDNEDCEILKAEISPDTFQDIRKDPILYVVNCCHNQTFQDHCGVIVSFLNDFFKYSMQNRRSLADKDMDGLNKDEWITSTKFRKYVYASSGIKMKHRMFSFPSDAFFNSLFNPNILQGLSKPTDSCPTKLTRADRQLLIRLDGMLKELSDVEQSAKSVAESLQAGALSRSGKFVAYWQKHFTSSGTPLISSKATSEAVSSMPTSIGIASKVSPAVPPSSILEEAEAEIAKLPLRSQVQPMAETVAEGLCNIVKPAEDDLYDLIKPIHIDNHINAVEKLHRAVTVVLQSSDTIHAFTYSDFIDDYLDAIWETLEDNLSKCRVQRRSEGSATSSQAEPAEEVPDVNLDTNVLLSRDLPTKDAFKKWLHLLTLYTESILVIKLSLIRLQGKSIPVKDPKISLMSINVVTWKQPNSSMMNLKNVLEKLLDNEGRLQADDKKFYSMDQLVTFVNDAFTTMQADRMNNRKKLPLQSTNKDEGLRGSTEFDMRFKGRVHCEGALGSLLFPPSDFQDYNS</sequence>
<gene>
    <name evidence="1" type="ORF">SCP_0903680</name>
</gene>
<reference evidence="1 2" key="1">
    <citation type="journal article" date="2018" name="Sci. Rep.">
        <title>Genome sequence of the cauliflower mushroom Sparassis crispa (Hanabiratake) and its association with beneficial usage.</title>
        <authorList>
            <person name="Kiyama R."/>
            <person name="Furutani Y."/>
            <person name="Kawaguchi K."/>
            <person name="Nakanishi T."/>
        </authorList>
    </citation>
    <scope>NUCLEOTIDE SEQUENCE [LARGE SCALE GENOMIC DNA]</scope>
</reference>
<dbReference type="InParanoid" id="A0A401GWE6"/>
<organism evidence="1 2">
    <name type="scientific">Sparassis crispa</name>
    <dbReference type="NCBI Taxonomy" id="139825"/>
    <lineage>
        <taxon>Eukaryota</taxon>
        <taxon>Fungi</taxon>
        <taxon>Dikarya</taxon>
        <taxon>Basidiomycota</taxon>
        <taxon>Agaricomycotina</taxon>
        <taxon>Agaricomycetes</taxon>
        <taxon>Polyporales</taxon>
        <taxon>Sparassidaceae</taxon>
        <taxon>Sparassis</taxon>
    </lineage>
</organism>
<dbReference type="Proteomes" id="UP000287166">
    <property type="component" value="Unassembled WGS sequence"/>
</dbReference>
<evidence type="ECO:0000313" key="2">
    <source>
        <dbReference type="Proteomes" id="UP000287166"/>
    </source>
</evidence>
<protein>
    <submittedName>
        <fullName evidence="1">Uncharacterized protein</fullName>
    </submittedName>
</protein>
<dbReference type="RefSeq" id="XP_027617402.1">
    <property type="nucleotide sequence ID" value="XM_027761601.1"/>
</dbReference>
<dbReference type="GeneID" id="38783406"/>
<keyword evidence="2" id="KW-1185">Reference proteome</keyword>
<dbReference type="AlphaFoldDB" id="A0A401GWE6"/>
<dbReference type="EMBL" id="BFAD01000009">
    <property type="protein sequence ID" value="GBE86489.1"/>
    <property type="molecule type" value="Genomic_DNA"/>
</dbReference>
<evidence type="ECO:0000313" key="1">
    <source>
        <dbReference type="EMBL" id="GBE86489.1"/>
    </source>
</evidence>
<proteinExistence type="predicted"/>